<evidence type="ECO:0000313" key="3">
    <source>
        <dbReference type="Proteomes" id="UP000319004"/>
    </source>
</evidence>
<dbReference type="KEGG" id="snep:Enr13x_23260"/>
<accession>A0A518HNS0</accession>
<sequence>MTGKWYQLTLREGDQGEALLKVPVDQGIPEFNIWDLSAGSPLDLANPLQIELERDGVLADIYLTAFDVMVVSPSTAEILRQDAASDIQLIDAVCSNGGEMFVANILSSVDCIDREQSSIIYHEKTDRFTRRKAGDIQVVTRLVVDKSKLTTPTICRVSNYRSAIILRQDLAERLQHASLSGVAFVEV</sequence>
<reference evidence="2 3" key="1">
    <citation type="submission" date="2019-03" db="EMBL/GenBank/DDBJ databases">
        <title>Deep-cultivation of Planctomycetes and their phenomic and genomic characterization uncovers novel biology.</title>
        <authorList>
            <person name="Wiegand S."/>
            <person name="Jogler M."/>
            <person name="Boedeker C."/>
            <person name="Pinto D."/>
            <person name="Vollmers J."/>
            <person name="Rivas-Marin E."/>
            <person name="Kohn T."/>
            <person name="Peeters S.H."/>
            <person name="Heuer A."/>
            <person name="Rast P."/>
            <person name="Oberbeckmann S."/>
            <person name="Bunk B."/>
            <person name="Jeske O."/>
            <person name="Meyerdierks A."/>
            <person name="Storesund J.E."/>
            <person name="Kallscheuer N."/>
            <person name="Luecker S."/>
            <person name="Lage O.M."/>
            <person name="Pohl T."/>
            <person name="Merkel B.J."/>
            <person name="Hornburger P."/>
            <person name="Mueller R.-W."/>
            <person name="Bruemmer F."/>
            <person name="Labrenz M."/>
            <person name="Spormann A.M."/>
            <person name="Op den Camp H."/>
            <person name="Overmann J."/>
            <person name="Amann R."/>
            <person name="Jetten M.S.M."/>
            <person name="Mascher T."/>
            <person name="Medema M.H."/>
            <person name="Devos D.P."/>
            <person name="Kaster A.-K."/>
            <person name="Ovreas L."/>
            <person name="Rohde M."/>
            <person name="Galperin M.Y."/>
            <person name="Jogler C."/>
        </authorList>
    </citation>
    <scope>NUCLEOTIDE SEQUENCE [LARGE SCALE GENOMIC DNA]</scope>
    <source>
        <strain evidence="2 3">Enr13</strain>
    </source>
</reference>
<dbReference type="AlphaFoldDB" id="A0A518HNS0"/>
<evidence type="ECO:0000313" key="2">
    <source>
        <dbReference type="EMBL" id="QDV42479.1"/>
    </source>
</evidence>
<organism evidence="2 3">
    <name type="scientific">Stieleria neptunia</name>
    <dbReference type="NCBI Taxonomy" id="2527979"/>
    <lineage>
        <taxon>Bacteria</taxon>
        <taxon>Pseudomonadati</taxon>
        <taxon>Planctomycetota</taxon>
        <taxon>Planctomycetia</taxon>
        <taxon>Pirellulales</taxon>
        <taxon>Pirellulaceae</taxon>
        <taxon>Stieleria</taxon>
    </lineage>
</organism>
<dbReference type="Pfam" id="PF07791">
    <property type="entry name" value="Imm11"/>
    <property type="match status" value="1"/>
</dbReference>
<dbReference type="InterPro" id="IPR012433">
    <property type="entry name" value="Imm11"/>
</dbReference>
<dbReference type="OrthoDB" id="2680094at2"/>
<gene>
    <name evidence="2" type="ORF">Enr13x_23260</name>
</gene>
<feature type="domain" description="Immunity MXAN-0049 protein" evidence="1">
    <location>
        <begin position="91"/>
        <end position="187"/>
    </location>
</feature>
<dbReference type="RefSeq" id="WP_145386102.1">
    <property type="nucleotide sequence ID" value="NZ_CP037423.1"/>
</dbReference>
<proteinExistence type="predicted"/>
<protein>
    <recommendedName>
        <fullName evidence="1">Immunity MXAN-0049 protein domain-containing protein</fullName>
    </recommendedName>
</protein>
<dbReference type="Proteomes" id="UP000319004">
    <property type="component" value="Chromosome"/>
</dbReference>
<keyword evidence="3" id="KW-1185">Reference proteome</keyword>
<dbReference type="EMBL" id="CP037423">
    <property type="protein sequence ID" value="QDV42479.1"/>
    <property type="molecule type" value="Genomic_DNA"/>
</dbReference>
<name>A0A518HNS0_9BACT</name>
<evidence type="ECO:0000259" key="1">
    <source>
        <dbReference type="Pfam" id="PF07791"/>
    </source>
</evidence>